<dbReference type="CDD" id="cd00064">
    <property type="entry name" value="FU"/>
    <property type="match status" value="5"/>
</dbReference>
<dbReference type="Proteomes" id="UP000019118">
    <property type="component" value="Unassembled WGS sequence"/>
</dbReference>
<dbReference type="FunFam" id="2.10.220.10:FF:000055">
    <property type="entry name" value="Furin-like protease 2"/>
    <property type="match status" value="1"/>
</dbReference>
<feature type="compositionally biased region" description="Basic and acidic residues" evidence="2">
    <location>
        <begin position="544"/>
        <end position="559"/>
    </location>
</feature>
<proteinExistence type="predicted"/>
<accession>A0AAR5PYR3</accession>
<dbReference type="Gene3D" id="2.10.220.10">
    <property type="entry name" value="Hormone Receptor, Insulin-like Growth Factor Receptor 1, Chain A, domain 2"/>
    <property type="match status" value="6"/>
</dbReference>
<reference evidence="5" key="1">
    <citation type="journal article" date="2013" name="Genome Biol.">
        <title>Draft genome of the mountain pine beetle, Dendroctonus ponderosae Hopkins, a major forest pest.</title>
        <authorList>
            <person name="Keeling C.I."/>
            <person name="Yuen M.M."/>
            <person name="Liao N.Y."/>
            <person name="Docking T.R."/>
            <person name="Chan S.K."/>
            <person name="Taylor G.A."/>
            <person name="Palmquist D.L."/>
            <person name="Jackman S.D."/>
            <person name="Nguyen A."/>
            <person name="Li M."/>
            <person name="Henderson H."/>
            <person name="Janes J.K."/>
            <person name="Zhao Y."/>
            <person name="Pandoh P."/>
            <person name="Moore R."/>
            <person name="Sperling F.A."/>
            <person name="Huber D.P."/>
            <person name="Birol I."/>
            <person name="Jones S.J."/>
            <person name="Bohlmann J."/>
        </authorList>
    </citation>
    <scope>NUCLEOTIDE SEQUENCE</scope>
</reference>
<dbReference type="InterPro" id="IPR009030">
    <property type="entry name" value="Growth_fac_rcpt_cys_sf"/>
</dbReference>
<dbReference type="PANTHER" id="PTHR15332">
    <property type="entry name" value="PROPROTEIN CONVERTASE SUBTILISIN_KEXIN TYPE 5-LIKE"/>
    <property type="match status" value="1"/>
</dbReference>
<reference evidence="4" key="2">
    <citation type="submission" date="2024-08" db="UniProtKB">
        <authorList>
            <consortium name="EnsemblMetazoa"/>
        </authorList>
    </citation>
    <scope>IDENTIFICATION</scope>
</reference>
<dbReference type="PANTHER" id="PTHR15332:SF175">
    <property type="entry name" value="PROPROTEIN CONVERTASE SUBTILISIN_KEXIN TYPE 5-LIKE"/>
    <property type="match status" value="1"/>
</dbReference>
<dbReference type="Pfam" id="PF14843">
    <property type="entry name" value="GF_recep_IV"/>
    <property type="match status" value="1"/>
</dbReference>
<dbReference type="InterPro" id="IPR032778">
    <property type="entry name" value="GF_recep_IV"/>
</dbReference>
<evidence type="ECO:0000313" key="4">
    <source>
        <dbReference type="EnsemblMetazoa" id="XP_019765971.1"/>
    </source>
</evidence>
<evidence type="ECO:0000313" key="5">
    <source>
        <dbReference type="Proteomes" id="UP000019118"/>
    </source>
</evidence>
<dbReference type="EnsemblMetazoa" id="XM_019910412.1">
    <property type="protein sequence ID" value="XP_019765971.1"/>
    <property type="gene ID" value="LOC109541534"/>
</dbReference>
<dbReference type="InterPro" id="IPR006212">
    <property type="entry name" value="Furin_repeat"/>
</dbReference>
<feature type="domain" description="Growth factor receptor" evidence="3">
    <location>
        <begin position="98"/>
        <end position="205"/>
    </location>
</feature>
<keyword evidence="1" id="KW-0325">Glycoprotein</keyword>
<sequence>FVGTNVNPVRLRSANGIRSSPWKSPSNTFTFPTQSQPVTSVTDNFFDPSEVFNSFPHIYSFAGSDPDPAFSSLDEKNTKVRENNENDLNFDEETKIGCDDQCDDQGCFGKGPTKCIACRYKRMDRNCVSTCPPRSYSEQGECKPCHEACETCTGPDQKSCLACAPGHVRVVDLDICLQQCPEGYFEHFADRTCIPCQRNCAGCQDRPDHCTSCDHHLLLYQNKCLASCPTNTFETDDYRCAPCHESCETCTGSNSSQCIRCPSGRFWYEGRCIGECPAHHFADYNQRECIECPPGCSECNASTCISCLDDWKVNIKGRCQTQTSDKCDVDQYYDNGMCKQCHSTCDSCDGPTERACLSCASPLILQGTKCVGRCDDAYYHEKDGQICEPCLHTCAKCVAKMNCTECVSELQLQNGECHTTCATGYYSDMGLCLRCYMSCKTCSGPGSNQCVECPDSWLLLNGECRPDCPVNFFKSEYGCQKCHYSCVNCPECKLQEDKRKINVEALLLSAQPVSSLQFVNPFKVTCNYNVVSVSDGESSDSDSSEGHKLMKPKTERTAC</sequence>
<feature type="region of interest" description="Disordered" evidence="2">
    <location>
        <begin position="535"/>
        <end position="559"/>
    </location>
</feature>
<evidence type="ECO:0000256" key="1">
    <source>
        <dbReference type="ARBA" id="ARBA00023180"/>
    </source>
</evidence>
<organism evidence="4 5">
    <name type="scientific">Dendroctonus ponderosae</name>
    <name type="common">Mountain pine beetle</name>
    <dbReference type="NCBI Taxonomy" id="77166"/>
    <lineage>
        <taxon>Eukaryota</taxon>
        <taxon>Metazoa</taxon>
        <taxon>Ecdysozoa</taxon>
        <taxon>Arthropoda</taxon>
        <taxon>Hexapoda</taxon>
        <taxon>Insecta</taxon>
        <taxon>Pterygota</taxon>
        <taxon>Neoptera</taxon>
        <taxon>Endopterygota</taxon>
        <taxon>Coleoptera</taxon>
        <taxon>Polyphaga</taxon>
        <taxon>Cucujiformia</taxon>
        <taxon>Curculionidae</taxon>
        <taxon>Scolytinae</taxon>
        <taxon>Dendroctonus</taxon>
    </lineage>
</organism>
<dbReference type="SMART" id="SM00261">
    <property type="entry name" value="FU"/>
    <property type="match status" value="8"/>
</dbReference>
<evidence type="ECO:0000259" key="3">
    <source>
        <dbReference type="Pfam" id="PF14843"/>
    </source>
</evidence>
<evidence type="ECO:0000256" key="2">
    <source>
        <dbReference type="SAM" id="MobiDB-lite"/>
    </source>
</evidence>
<dbReference type="AlphaFoldDB" id="A0AAR5PYR3"/>
<name>A0AAR5PYR3_DENPD</name>
<protein>
    <recommendedName>
        <fullName evidence="3">Growth factor receptor domain-containing protein</fullName>
    </recommendedName>
</protein>
<keyword evidence="5" id="KW-1185">Reference proteome</keyword>
<dbReference type="SUPFAM" id="SSF57184">
    <property type="entry name" value="Growth factor receptor domain"/>
    <property type="match status" value="3"/>
</dbReference>